<feature type="coiled-coil region" evidence="4">
    <location>
        <begin position="183"/>
        <end position="210"/>
    </location>
</feature>
<dbReference type="AlphaFoldDB" id="A0A090J1E6"/>
<dbReference type="PRINTS" id="PR00690">
    <property type="entry name" value="ADHESNFAMILY"/>
</dbReference>
<evidence type="ECO:0000313" key="7">
    <source>
        <dbReference type="Proteomes" id="UP000040576"/>
    </source>
</evidence>
<keyword evidence="1 3" id="KW-0813">Transport</keyword>
<reference evidence="6 7" key="1">
    <citation type="submission" date="2014-07" db="EMBL/GenBank/DDBJ databases">
        <authorList>
            <person name="Wibberg Daniel"/>
        </authorList>
    </citation>
    <scope>NUCLEOTIDE SEQUENCE [LARGE SCALE GENOMIC DNA]</scope>
</reference>
<comment type="similarity">
    <text evidence="3">Belongs to the bacterial solute-binding protein 9 family.</text>
</comment>
<feature type="region of interest" description="Disordered" evidence="5">
    <location>
        <begin position="129"/>
        <end position="153"/>
    </location>
</feature>
<organism evidence="6 7">
    <name type="scientific">Caldibacillus thermoamylovorans</name>
    <dbReference type="NCBI Taxonomy" id="35841"/>
    <lineage>
        <taxon>Bacteria</taxon>
        <taxon>Bacillati</taxon>
        <taxon>Bacillota</taxon>
        <taxon>Bacilli</taxon>
        <taxon>Bacillales</taxon>
        <taxon>Bacillaceae</taxon>
        <taxon>Caldibacillus</taxon>
    </lineage>
</organism>
<sequence length="325" mass="36485">MGKGKLAILTLTFIFTVILNGCGPENKTNSADTKSDGKISVYTTVFPLADFTKKIGGDYVDVQSIYPPGVDEHSYEPTQKEIIDMANGDLFFAIGYNLEGFVKKAQPILKEEGVKVVPVGEQVHLATHENDNGHSDHAEHSEDEEHGHDHGGVDPHIWLDPVYSIELANAIKENLIEKMPEQKETFEKNFESLKTQLEQLNKQFTEVANQAKVKKFIVSHAAYGYWEERYGLEQLNISGISTSQEPTQKQLMAIVDEVKANQLKYILVEQNVHNKLVDVIQSETNISTLPIHNLSVLTENDLKNGEDYFSLMEKNLETLKTALNE</sequence>
<dbReference type="RefSeq" id="WP_034771905.1">
    <property type="nucleotide sequence ID" value="NZ_CCRF01000072.1"/>
</dbReference>
<dbReference type="Proteomes" id="UP000040576">
    <property type="component" value="Unassembled WGS sequence"/>
</dbReference>
<protein>
    <submittedName>
        <fullName evidence="6">YcdH</fullName>
    </submittedName>
</protein>
<dbReference type="InterPro" id="IPR006129">
    <property type="entry name" value="AdhesinB"/>
</dbReference>
<dbReference type="SUPFAM" id="SSF53807">
    <property type="entry name" value="Helical backbone' metal receptor"/>
    <property type="match status" value="1"/>
</dbReference>
<dbReference type="PANTHER" id="PTHR42953:SF8">
    <property type="entry name" value="ZINT DOMAIN-CONTAINING PROTEIN"/>
    <property type="match status" value="1"/>
</dbReference>
<dbReference type="GO" id="GO:0007155">
    <property type="term" value="P:cell adhesion"/>
    <property type="evidence" value="ECO:0007669"/>
    <property type="project" value="InterPro"/>
</dbReference>
<gene>
    <name evidence="6" type="ORF">BT1A1_2615</name>
</gene>
<evidence type="ECO:0000256" key="2">
    <source>
        <dbReference type="ARBA" id="ARBA00022729"/>
    </source>
</evidence>
<dbReference type="EMBL" id="CCRF01000072">
    <property type="protein sequence ID" value="CEE02433.1"/>
    <property type="molecule type" value="Genomic_DNA"/>
</dbReference>
<evidence type="ECO:0000256" key="3">
    <source>
        <dbReference type="RuleBase" id="RU003512"/>
    </source>
</evidence>
<dbReference type="InterPro" id="IPR006127">
    <property type="entry name" value="ZnuA-like"/>
</dbReference>
<evidence type="ECO:0000256" key="1">
    <source>
        <dbReference type="ARBA" id="ARBA00022448"/>
    </source>
</evidence>
<keyword evidence="2" id="KW-0732">Signal</keyword>
<name>A0A090J1E6_9BACI</name>
<evidence type="ECO:0000313" key="6">
    <source>
        <dbReference type="EMBL" id="CEE02433.1"/>
    </source>
</evidence>
<dbReference type="GO" id="GO:0046872">
    <property type="term" value="F:metal ion binding"/>
    <property type="evidence" value="ECO:0007669"/>
    <property type="project" value="InterPro"/>
</dbReference>
<dbReference type="PRINTS" id="PR00691">
    <property type="entry name" value="ADHESINB"/>
</dbReference>
<dbReference type="InterPro" id="IPR050492">
    <property type="entry name" value="Bact_metal-bind_prot9"/>
</dbReference>
<proteinExistence type="inferred from homology"/>
<dbReference type="Gene3D" id="3.40.50.1980">
    <property type="entry name" value="Nitrogenase molybdenum iron protein domain"/>
    <property type="match status" value="2"/>
</dbReference>
<evidence type="ECO:0000256" key="5">
    <source>
        <dbReference type="SAM" id="MobiDB-lite"/>
    </source>
</evidence>
<dbReference type="Pfam" id="PF01297">
    <property type="entry name" value="ZnuA"/>
    <property type="match status" value="1"/>
</dbReference>
<keyword evidence="7" id="KW-1185">Reference proteome</keyword>
<dbReference type="GO" id="GO:0030001">
    <property type="term" value="P:metal ion transport"/>
    <property type="evidence" value="ECO:0007669"/>
    <property type="project" value="InterPro"/>
</dbReference>
<dbReference type="PANTHER" id="PTHR42953">
    <property type="entry name" value="HIGH-AFFINITY ZINC UPTAKE SYSTEM PROTEIN ZNUA-RELATED"/>
    <property type="match status" value="1"/>
</dbReference>
<keyword evidence="4" id="KW-0175">Coiled coil</keyword>
<dbReference type="InterPro" id="IPR006128">
    <property type="entry name" value="Lipoprotein_PsaA-like"/>
</dbReference>
<accession>A0A090J1E6</accession>
<evidence type="ECO:0000256" key="4">
    <source>
        <dbReference type="SAM" id="Coils"/>
    </source>
</evidence>